<keyword evidence="2" id="KW-1185">Reference proteome</keyword>
<comment type="caution">
    <text evidence="1">The sequence shown here is derived from an EMBL/GenBank/DDBJ whole genome shotgun (WGS) entry which is preliminary data.</text>
</comment>
<dbReference type="EMBL" id="VUJU01006932">
    <property type="protein sequence ID" value="KAF0747179.1"/>
    <property type="molecule type" value="Genomic_DNA"/>
</dbReference>
<feature type="non-terminal residue" evidence="1">
    <location>
        <position position="137"/>
    </location>
</feature>
<sequence>MPLYESEFSQVYRTMYTEFQHDNPVEKNPHNHLHDPEEIKVTKCIQKMKDQKQQLKLYRMPTEETVKRTLRRQRSKNCPINFTIIEGNWCTTGDPNFKRFLLYDTGSNSNERITIFATDDSLKLLSEAEEWFMDGNF</sequence>
<dbReference type="AlphaFoldDB" id="A0A6G0Y1A1"/>
<evidence type="ECO:0000313" key="2">
    <source>
        <dbReference type="Proteomes" id="UP000478052"/>
    </source>
</evidence>
<dbReference type="Proteomes" id="UP000478052">
    <property type="component" value="Unassembled WGS sequence"/>
</dbReference>
<accession>A0A6G0Y1A1</accession>
<protein>
    <submittedName>
        <fullName evidence="1">FLYWCH-type domain-containing protein</fullName>
    </submittedName>
</protein>
<organism evidence="1 2">
    <name type="scientific">Aphis craccivora</name>
    <name type="common">Cowpea aphid</name>
    <dbReference type="NCBI Taxonomy" id="307492"/>
    <lineage>
        <taxon>Eukaryota</taxon>
        <taxon>Metazoa</taxon>
        <taxon>Ecdysozoa</taxon>
        <taxon>Arthropoda</taxon>
        <taxon>Hexapoda</taxon>
        <taxon>Insecta</taxon>
        <taxon>Pterygota</taxon>
        <taxon>Neoptera</taxon>
        <taxon>Paraneoptera</taxon>
        <taxon>Hemiptera</taxon>
        <taxon>Sternorrhyncha</taxon>
        <taxon>Aphidomorpha</taxon>
        <taxon>Aphidoidea</taxon>
        <taxon>Aphididae</taxon>
        <taxon>Aphidini</taxon>
        <taxon>Aphis</taxon>
        <taxon>Aphis</taxon>
    </lineage>
</organism>
<proteinExistence type="predicted"/>
<gene>
    <name evidence="1" type="ORF">FWK35_00028814</name>
</gene>
<dbReference type="OrthoDB" id="8192063at2759"/>
<evidence type="ECO:0000313" key="1">
    <source>
        <dbReference type="EMBL" id="KAF0747179.1"/>
    </source>
</evidence>
<reference evidence="1 2" key="1">
    <citation type="submission" date="2019-08" db="EMBL/GenBank/DDBJ databases">
        <title>Whole genome of Aphis craccivora.</title>
        <authorList>
            <person name="Voronova N.V."/>
            <person name="Shulinski R.S."/>
            <person name="Bandarenka Y.V."/>
            <person name="Zhorov D.G."/>
            <person name="Warner D."/>
        </authorList>
    </citation>
    <scope>NUCLEOTIDE SEQUENCE [LARGE SCALE GENOMIC DNA]</scope>
    <source>
        <strain evidence="1">180601</strain>
        <tissue evidence="1">Whole Body</tissue>
    </source>
</reference>
<name>A0A6G0Y1A1_APHCR</name>